<organism evidence="3 4">
    <name type="scientific">Thiorhodococcus fuscus</name>
    <dbReference type="NCBI Taxonomy" id="527200"/>
    <lineage>
        <taxon>Bacteria</taxon>
        <taxon>Pseudomonadati</taxon>
        <taxon>Pseudomonadota</taxon>
        <taxon>Gammaproteobacteria</taxon>
        <taxon>Chromatiales</taxon>
        <taxon>Chromatiaceae</taxon>
        <taxon>Thiorhodococcus</taxon>
    </lineage>
</organism>
<dbReference type="CDD" id="cd00093">
    <property type="entry name" value="HTH_XRE"/>
    <property type="match status" value="1"/>
</dbReference>
<feature type="region of interest" description="Disordered" evidence="1">
    <location>
        <begin position="71"/>
        <end position="106"/>
    </location>
</feature>
<dbReference type="RefSeq" id="WP_386025996.1">
    <property type="nucleotide sequence ID" value="NZ_JBHUHX010000018.1"/>
</dbReference>
<sequence>MWERIKAARIYSGFTQEQIGEACGGISRNAVSMWESRRAAHRTAPTTENLVLLSKKTGAPLSWLASDHAEISPDWKKGGKPPWGTAIETDQPHDDSAPIDTGQGAERTYTFPSALDDLLEAASPRSRTALERIAQAAKDKRLTDADLELLNQIAERIAARKE</sequence>
<feature type="domain" description="HTH cro/C1-type" evidence="2">
    <location>
        <begin position="5"/>
        <end position="64"/>
    </location>
</feature>
<accession>A0ABW4Y7B9</accession>
<comment type="caution">
    <text evidence="3">The sequence shown here is derived from an EMBL/GenBank/DDBJ whole genome shotgun (WGS) entry which is preliminary data.</text>
</comment>
<evidence type="ECO:0000313" key="4">
    <source>
        <dbReference type="Proteomes" id="UP001597337"/>
    </source>
</evidence>
<dbReference type="Gene3D" id="1.10.260.40">
    <property type="entry name" value="lambda repressor-like DNA-binding domains"/>
    <property type="match status" value="1"/>
</dbReference>
<dbReference type="InterPro" id="IPR010982">
    <property type="entry name" value="Lambda_DNA-bd_dom_sf"/>
</dbReference>
<dbReference type="Pfam" id="PF01381">
    <property type="entry name" value="HTH_3"/>
    <property type="match status" value="1"/>
</dbReference>
<reference evidence="4" key="1">
    <citation type="journal article" date="2019" name="Int. J. Syst. Evol. Microbiol.">
        <title>The Global Catalogue of Microorganisms (GCM) 10K type strain sequencing project: providing services to taxonomists for standard genome sequencing and annotation.</title>
        <authorList>
            <consortium name="The Broad Institute Genomics Platform"/>
            <consortium name="The Broad Institute Genome Sequencing Center for Infectious Disease"/>
            <person name="Wu L."/>
            <person name="Ma J."/>
        </authorList>
    </citation>
    <scope>NUCLEOTIDE SEQUENCE [LARGE SCALE GENOMIC DNA]</scope>
    <source>
        <strain evidence="4">KACC 12597</strain>
    </source>
</reference>
<gene>
    <name evidence="3" type="ORF">ACFSJC_09370</name>
</gene>
<dbReference type="Proteomes" id="UP001597337">
    <property type="component" value="Unassembled WGS sequence"/>
</dbReference>
<proteinExistence type="predicted"/>
<dbReference type="SMART" id="SM00530">
    <property type="entry name" value="HTH_XRE"/>
    <property type="match status" value="1"/>
</dbReference>
<dbReference type="EMBL" id="JBHUHX010000018">
    <property type="protein sequence ID" value="MFD2112047.1"/>
    <property type="molecule type" value="Genomic_DNA"/>
</dbReference>
<evidence type="ECO:0000259" key="2">
    <source>
        <dbReference type="PROSITE" id="PS50943"/>
    </source>
</evidence>
<keyword evidence="4" id="KW-1185">Reference proteome</keyword>
<protein>
    <submittedName>
        <fullName evidence="3">Helix-turn-helix domain-containing protein</fullName>
    </submittedName>
</protein>
<dbReference type="SUPFAM" id="SSF47413">
    <property type="entry name" value="lambda repressor-like DNA-binding domains"/>
    <property type="match status" value="1"/>
</dbReference>
<dbReference type="PROSITE" id="PS50943">
    <property type="entry name" value="HTH_CROC1"/>
    <property type="match status" value="1"/>
</dbReference>
<name>A0ABW4Y7B9_9GAMM</name>
<dbReference type="InterPro" id="IPR001387">
    <property type="entry name" value="Cro/C1-type_HTH"/>
</dbReference>
<evidence type="ECO:0000313" key="3">
    <source>
        <dbReference type="EMBL" id="MFD2112047.1"/>
    </source>
</evidence>
<evidence type="ECO:0000256" key="1">
    <source>
        <dbReference type="SAM" id="MobiDB-lite"/>
    </source>
</evidence>